<dbReference type="AlphaFoldDB" id="A0A6C0KKR6"/>
<accession>A0A6C0KKR6</accession>
<keyword evidence="1" id="KW-1133">Transmembrane helix</keyword>
<name>A0A6C0KKR6_9ZZZZ</name>
<feature type="domain" description="Apple" evidence="2">
    <location>
        <begin position="142"/>
        <end position="210"/>
    </location>
</feature>
<dbReference type="EMBL" id="MN740936">
    <property type="protein sequence ID" value="QHU18565.1"/>
    <property type="molecule type" value="Genomic_DNA"/>
</dbReference>
<sequence length="493" mass="54187">MACPTDENNGFIQITDPITLSNLHTIVVDTYPFTISFAPRTIVPTLSGNQIIESNVTENTCTYRGNRFQLINVQICSVLHKGYVVPSQNMNPEMELVLTFQGRPSTTNPYAGMIVSVPIYQTNSPSRSEYITQLVSDSAPSCKYNNQVGYQYTGDSYQTISDSTLNKCVQYCCNDINCLSYNFQKNTCSLQNSIPPIKNTGDTTMVAGTVNHSVLNPVGTCSLSNTKDKGTKGTTVTRANDVTGVKVATLESIFSSNDAQKQTSFSYKTCFEVIDFEQNIRSKNLAVFVFPYGIQVTSATLELLKLKLNYKLPTYAIPGELREDKGTLFSYRFGSSGDKTFTKTDISKTGNVYTTKISSCSNEFKNRFEYFTESPRLPKTSVSGLSATSATSATSGVSDETTASTYYKTSQYKCVPFDQRADLSGNYVIPGNKTLDTILNEQKQVEEKQKKGDSSTKSMTTDDIENYVAIAIGGTIVLAVFVRFALSLSSKDP</sequence>
<keyword evidence="1" id="KW-0812">Transmembrane</keyword>
<dbReference type="PROSITE" id="PS50948">
    <property type="entry name" value="PAN"/>
    <property type="match status" value="1"/>
</dbReference>
<evidence type="ECO:0000259" key="2">
    <source>
        <dbReference type="PROSITE" id="PS50948"/>
    </source>
</evidence>
<proteinExistence type="predicted"/>
<organism evidence="3">
    <name type="scientific">viral metagenome</name>
    <dbReference type="NCBI Taxonomy" id="1070528"/>
    <lineage>
        <taxon>unclassified sequences</taxon>
        <taxon>metagenomes</taxon>
        <taxon>organismal metagenomes</taxon>
    </lineage>
</organism>
<evidence type="ECO:0000256" key="1">
    <source>
        <dbReference type="SAM" id="Phobius"/>
    </source>
</evidence>
<feature type="transmembrane region" description="Helical" evidence="1">
    <location>
        <begin position="467"/>
        <end position="486"/>
    </location>
</feature>
<reference evidence="3" key="1">
    <citation type="journal article" date="2020" name="Nature">
        <title>Giant virus diversity and host interactions through global metagenomics.</title>
        <authorList>
            <person name="Schulz F."/>
            <person name="Roux S."/>
            <person name="Paez-Espino D."/>
            <person name="Jungbluth S."/>
            <person name="Walsh D.A."/>
            <person name="Denef V.J."/>
            <person name="McMahon K.D."/>
            <person name="Konstantinidis K.T."/>
            <person name="Eloe-Fadrosh E.A."/>
            <person name="Kyrpides N.C."/>
            <person name="Woyke T."/>
        </authorList>
    </citation>
    <scope>NUCLEOTIDE SEQUENCE</scope>
    <source>
        <strain evidence="3">GVMAG-S-3300013006-158</strain>
    </source>
</reference>
<protein>
    <recommendedName>
        <fullName evidence="2">Apple domain-containing protein</fullName>
    </recommendedName>
</protein>
<evidence type="ECO:0000313" key="3">
    <source>
        <dbReference type="EMBL" id="QHU18565.1"/>
    </source>
</evidence>
<dbReference type="InterPro" id="IPR003609">
    <property type="entry name" value="Pan_app"/>
</dbReference>
<keyword evidence="1" id="KW-0472">Membrane</keyword>